<dbReference type="InterPro" id="IPR012964">
    <property type="entry name" value="DUF1702"/>
</dbReference>
<evidence type="ECO:0008006" key="2">
    <source>
        <dbReference type="Google" id="ProtNLM"/>
    </source>
</evidence>
<proteinExistence type="predicted"/>
<accession>A0A450WEG8</accession>
<dbReference type="Pfam" id="PF08012">
    <property type="entry name" value="DUF1702"/>
    <property type="match status" value="1"/>
</dbReference>
<protein>
    <recommendedName>
        <fullName evidence="2">DUF1702 family protein</fullName>
    </recommendedName>
</protein>
<evidence type="ECO:0000313" key="1">
    <source>
        <dbReference type="EMBL" id="VFK15437.1"/>
    </source>
</evidence>
<dbReference type="AlphaFoldDB" id="A0A450WEG8"/>
<reference evidence="1" key="1">
    <citation type="submission" date="2019-02" db="EMBL/GenBank/DDBJ databases">
        <authorList>
            <person name="Gruber-Vodicka R. H."/>
            <person name="Seah K. B. B."/>
        </authorList>
    </citation>
    <scope>NUCLEOTIDE SEQUENCE</scope>
    <source>
        <strain evidence="1">BECK_BY7</strain>
    </source>
</reference>
<name>A0A450WEG8_9GAMM</name>
<gene>
    <name evidence="1" type="ORF">BECKLFY1418C_GA0070996_101524</name>
</gene>
<organism evidence="1">
    <name type="scientific">Candidatus Kentrum sp. LFY</name>
    <dbReference type="NCBI Taxonomy" id="2126342"/>
    <lineage>
        <taxon>Bacteria</taxon>
        <taxon>Pseudomonadati</taxon>
        <taxon>Pseudomonadota</taxon>
        <taxon>Gammaproteobacteria</taxon>
        <taxon>Candidatus Kentrum</taxon>
    </lineage>
</organism>
<dbReference type="EMBL" id="CAADFN010000015">
    <property type="protein sequence ID" value="VFK15437.1"/>
    <property type="molecule type" value="Genomic_DNA"/>
</dbReference>
<sequence length="323" mass="35645">MAIWNLPRLRRWLFGIPPREITVERRGFVGGTPATRARVEQIGESFAYGYHAALESPAMDVLQPRLEAMETERRGFAYEGAAMGLALLDYLIPGRRGGRIAAFLAGPGDAHAYMVHVGIGWALARLPRRLEVNLRHLDPLLRWLVLDGYGFHQGYFHWPRYVTAMARPRNLSDDGLEVFDQGLGRSLWFVDCADPVRIAEAIGRFERARRGDLWSGLGLAATYAGGVEQGVLEDLHARAVPYRAELAQGAAFAAKARERAGNPAPHTELACKLFCGETAVVAAKVTDDVLQGLPAGNGGGNLPAYEIWRQNIQRHFEGTPQRP</sequence>